<dbReference type="Pfam" id="PF00083">
    <property type="entry name" value="Sugar_tr"/>
    <property type="match status" value="1"/>
</dbReference>
<dbReference type="OrthoDB" id="3936150at2759"/>
<evidence type="ECO:0000313" key="10">
    <source>
        <dbReference type="RefSeq" id="XP_013413644.1"/>
    </source>
</evidence>
<keyword evidence="2 6" id="KW-0812">Transmembrane</keyword>
<dbReference type="Proteomes" id="UP000085678">
    <property type="component" value="Unplaced"/>
</dbReference>
<feature type="transmembrane region" description="Helical" evidence="6">
    <location>
        <begin position="257"/>
        <end position="279"/>
    </location>
</feature>
<evidence type="ECO:0000256" key="2">
    <source>
        <dbReference type="ARBA" id="ARBA00022692"/>
    </source>
</evidence>
<dbReference type="PROSITE" id="PS50850">
    <property type="entry name" value="MFS"/>
    <property type="match status" value="1"/>
</dbReference>
<evidence type="ECO:0000313" key="8">
    <source>
        <dbReference type="Proteomes" id="UP000085678"/>
    </source>
</evidence>
<feature type="domain" description="Major facilitator superfamily (MFS) profile" evidence="7">
    <location>
        <begin position="109"/>
        <end position="548"/>
    </location>
</feature>
<feature type="transmembrane region" description="Helical" evidence="6">
    <location>
        <begin position="458"/>
        <end position="483"/>
    </location>
</feature>
<dbReference type="GO" id="GO:0022857">
    <property type="term" value="F:transmembrane transporter activity"/>
    <property type="evidence" value="ECO:0007669"/>
    <property type="project" value="InterPro"/>
</dbReference>
<dbReference type="RefSeq" id="XP_013413643.1">
    <property type="nucleotide sequence ID" value="XM_013558189.1"/>
</dbReference>
<dbReference type="GeneID" id="106175988"/>
<dbReference type="AlphaFoldDB" id="A0A1S3JTJ4"/>
<reference evidence="9 10" key="1">
    <citation type="submission" date="2025-04" db="UniProtKB">
        <authorList>
            <consortium name="RefSeq"/>
        </authorList>
    </citation>
    <scope>IDENTIFICATION</scope>
    <source>
        <tissue evidence="9 10">Gonads</tissue>
    </source>
</reference>
<dbReference type="Gene3D" id="1.20.1250.20">
    <property type="entry name" value="MFS general substrate transporter like domains"/>
    <property type="match status" value="1"/>
</dbReference>
<evidence type="ECO:0000256" key="1">
    <source>
        <dbReference type="ARBA" id="ARBA00004141"/>
    </source>
</evidence>
<evidence type="ECO:0000256" key="5">
    <source>
        <dbReference type="SAM" id="MobiDB-lite"/>
    </source>
</evidence>
<feature type="transmembrane region" description="Helical" evidence="6">
    <location>
        <begin position="368"/>
        <end position="389"/>
    </location>
</feature>
<dbReference type="PANTHER" id="PTHR24064">
    <property type="entry name" value="SOLUTE CARRIER FAMILY 22 MEMBER"/>
    <property type="match status" value="1"/>
</dbReference>
<feature type="region of interest" description="Disordered" evidence="5">
    <location>
        <begin position="1"/>
        <end position="34"/>
    </location>
</feature>
<dbReference type="GO" id="GO:0016020">
    <property type="term" value="C:membrane"/>
    <property type="evidence" value="ECO:0007669"/>
    <property type="project" value="UniProtKB-SubCell"/>
</dbReference>
<protein>
    <submittedName>
        <fullName evidence="9 10">Solute carrier family 22 member 15-like</fullName>
    </submittedName>
</protein>
<proteinExistence type="predicted"/>
<dbReference type="SUPFAM" id="SSF103473">
    <property type="entry name" value="MFS general substrate transporter"/>
    <property type="match status" value="1"/>
</dbReference>
<keyword evidence="3 6" id="KW-1133">Transmembrane helix</keyword>
<dbReference type="InterPro" id="IPR005828">
    <property type="entry name" value="MFS_sugar_transport-like"/>
</dbReference>
<comment type="subcellular location">
    <subcellularLocation>
        <location evidence="1">Membrane</location>
        <topology evidence="1">Multi-pass membrane protein</topology>
    </subcellularLocation>
</comment>
<sequence length="598" mass="65354">MGDASASNGDGAGDRKSPYFEEFQHEEMSPGPEEQLKRKNFGCCHWEGFGPRQFGIFAVVNLCDYVTAWTIMIPIFIGTHPTWKCPSPSIASYNATGLTPTAAVAGDDVVRSTWTTATTDGLNVTGNGTAMGYLQNACGADGLICPGYRYADRSHSIISEWNLVCNLDGISDLITSIQMAGIAVGAVLISQLADTFGRKPVWFTTITVNAVVGFASAFAPRWEVYAAIRFFSGICAGGLGNLNFIWPVEFIGMKWRVLGGAINFWQVAVMSLALVAYFIRDWKTLLMVTSLVPTVALWFSYRFLTESPRWLATHNKLEEAKKVLATLSTSEEDHPMPDLMLGDSEPAADEEKSSLRKYSYWDLFRTPLLTRCTLVLMYNWFIYSATYYGLSLNVKNMPGDIYVNTTLLVMLEWPVNVAIVFLNNKIGRRFTHFGFMLAGGIFTFSVMFVNVAGKTEELSGLVTALALVGKAGVAGAWAVGWLFTAELFPTVVRTIGCGAAAFSGRLGGVVAPQVSYLSKVSPALPFIVLGSCSLVGAFLGLLLPETKNRALADELPPWNTCCRRDLDIDDDFDVTDESVKQVDTKSNEVLMVSQNGKV</sequence>
<feature type="transmembrane region" description="Helical" evidence="6">
    <location>
        <begin position="401"/>
        <end position="421"/>
    </location>
</feature>
<evidence type="ECO:0000256" key="3">
    <source>
        <dbReference type="ARBA" id="ARBA00022989"/>
    </source>
</evidence>
<evidence type="ECO:0000256" key="6">
    <source>
        <dbReference type="SAM" id="Phobius"/>
    </source>
</evidence>
<feature type="transmembrane region" description="Helical" evidence="6">
    <location>
        <begin position="490"/>
        <end position="511"/>
    </location>
</feature>
<dbReference type="InterPro" id="IPR020846">
    <property type="entry name" value="MFS_dom"/>
</dbReference>
<evidence type="ECO:0000256" key="4">
    <source>
        <dbReference type="ARBA" id="ARBA00023136"/>
    </source>
</evidence>
<feature type="compositionally biased region" description="Basic and acidic residues" evidence="5">
    <location>
        <begin position="12"/>
        <end position="28"/>
    </location>
</feature>
<feature type="transmembrane region" description="Helical" evidence="6">
    <location>
        <begin position="523"/>
        <end position="543"/>
    </location>
</feature>
<feature type="transmembrane region" description="Helical" evidence="6">
    <location>
        <begin position="224"/>
        <end position="245"/>
    </location>
</feature>
<evidence type="ECO:0000313" key="9">
    <source>
        <dbReference type="RefSeq" id="XP_013413643.1"/>
    </source>
</evidence>
<keyword evidence="4 6" id="KW-0472">Membrane</keyword>
<keyword evidence="8" id="KW-1185">Reference proteome</keyword>
<dbReference type="InterPro" id="IPR036259">
    <property type="entry name" value="MFS_trans_sf"/>
</dbReference>
<feature type="transmembrane region" description="Helical" evidence="6">
    <location>
        <begin position="200"/>
        <end position="218"/>
    </location>
</feature>
<gene>
    <name evidence="9 10" type="primary">LOC106175988</name>
</gene>
<evidence type="ECO:0000259" key="7">
    <source>
        <dbReference type="PROSITE" id="PS50850"/>
    </source>
</evidence>
<dbReference type="CDD" id="cd17317">
    <property type="entry name" value="MFS_SLC22"/>
    <property type="match status" value="1"/>
</dbReference>
<organism evidence="8 9">
    <name type="scientific">Lingula anatina</name>
    <name type="common">Brachiopod</name>
    <name type="synonym">Lingula unguis</name>
    <dbReference type="NCBI Taxonomy" id="7574"/>
    <lineage>
        <taxon>Eukaryota</taxon>
        <taxon>Metazoa</taxon>
        <taxon>Spiralia</taxon>
        <taxon>Lophotrochozoa</taxon>
        <taxon>Brachiopoda</taxon>
        <taxon>Linguliformea</taxon>
        <taxon>Lingulata</taxon>
        <taxon>Lingulida</taxon>
        <taxon>Linguloidea</taxon>
        <taxon>Lingulidae</taxon>
        <taxon>Lingula</taxon>
    </lineage>
</organism>
<dbReference type="KEGG" id="lak:106175988"/>
<name>A0A1S3JTJ4_LINAN</name>
<accession>A0A1S3JTJ4</accession>
<feature type="transmembrane region" description="Helical" evidence="6">
    <location>
        <begin position="433"/>
        <end position="452"/>
    </location>
</feature>
<dbReference type="RefSeq" id="XP_013413644.1">
    <property type="nucleotide sequence ID" value="XM_013558190.1"/>
</dbReference>